<keyword evidence="3" id="KW-0813">Transport</keyword>
<dbReference type="GO" id="GO:0055085">
    <property type="term" value="P:transmembrane transport"/>
    <property type="evidence" value="ECO:0007669"/>
    <property type="project" value="InterPro"/>
</dbReference>
<dbReference type="PANTHER" id="PTHR33446:SF11">
    <property type="entry name" value="TONB3"/>
    <property type="match status" value="1"/>
</dbReference>
<proteinExistence type="inferred from homology"/>
<organism evidence="13 14">
    <name type="scientific">Billgrantia endophytica</name>
    <dbReference type="NCBI Taxonomy" id="2033802"/>
    <lineage>
        <taxon>Bacteria</taxon>
        <taxon>Pseudomonadati</taxon>
        <taxon>Pseudomonadota</taxon>
        <taxon>Gammaproteobacteria</taxon>
        <taxon>Oceanospirillales</taxon>
        <taxon>Halomonadaceae</taxon>
        <taxon>Billgrantia</taxon>
    </lineage>
</organism>
<keyword evidence="5" id="KW-0997">Cell inner membrane</keyword>
<comment type="subcellular location">
    <subcellularLocation>
        <location evidence="1">Cell inner membrane</location>
        <topology evidence="1">Single-pass membrane protein</topology>
        <orientation evidence="1">Periplasmic side</orientation>
    </subcellularLocation>
</comment>
<name>A0A2N7U2J7_9GAMM</name>
<comment type="similarity">
    <text evidence="2">Belongs to the TonB family.</text>
</comment>
<evidence type="ECO:0000256" key="9">
    <source>
        <dbReference type="ARBA" id="ARBA00023136"/>
    </source>
</evidence>
<keyword evidence="14" id="KW-1185">Reference proteome</keyword>
<evidence type="ECO:0000256" key="3">
    <source>
        <dbReference type="ARBA" id="ARBA00022448"/>
    </source>
</evidence>
<evidence type="ECO:0000256" key="7">
    <source>
        <dbReference type="ARBA" id="ARBA00022927"/>
    </source>
</evidence>
<feature type="transmembrane region" description="Helical" evidence="11">
    <location>
        <begin position="21"/>
        <end position="44"/>
    </location>
</feature>
<evidence type="ECO:0000256" key="8">
    <source>
        <dbReference type="ARBA" id="ARBA00022989"/>
    </source>
</evidence>
<evidence type="ECO:0000256" key="5">
    <source>
        <dbReference type="ARBA" id="ARBA00022519"/>
    </source>
</evidence>
<keyword evidence="8 11" id="KW-1133">Transmembrane helix</keyword>
<evidence type="ECO:0000256" key="10">
    <source>
        <dbReference type="SAM" id="MobiDB-lite"/>
    </source>
</evidence>
<dbReference type="InterPro" id="IPR006260">
    <property type="entry name" value="TonB/TolA_C"/>
</dbReference>
<dbReference type="InterPro" id="IPR037682">
    <property type="entry name" value="TonB_C"/>
</dbReference>
<evidence type="ECO:0000313" key="13">
    <source>
        <dbReference type="EMBL" id="PMR74661.1"/>
    </source>
</evidence>
<gene>
    <name evidence="13" type="ORF">C1H69_12425</name>
</gene>
<dbReference type="NCBIfam" id="TIGR01352">
    <property type="entry name" value="tonB_Cterm"/>
    <property type="match status" value="1"/>
</dbReference>
<dbReference type="Gene3D" id="3.30.1150.10">
    <property type="match status" value="1"/>
</dbReference>
<dbReference type="PANTHER" id="PTHR33446">
    <property type="entry name" value="PROTEIN TONB-RELATED"/>
    <property type="match status" value="1"/>
</dbReference>
<dbReference type="GO" id="GO:0098797">
    <property type="term" value="C:plasma membrane protein complex"/>
    <property type="evidence" value="ECO:0007669"/>
    <property type="project" value="TreeGrafter"/>
</dbReference>
<keyword evidence="6 11" id="KW-0812">Transmembrane</keyword>
<evidence type="ECO:0000256" key="4">
    <source>
        <dbReference type="ARBA" id="ARBA00022475"/>
    </source>
</evidence>
<evidence type="ECO:0000256" key="6">
    <source>
        <dbReference type="ARBA" id="ARBA00022692"/>
    </source>
</evidence>
<dbReference type="SUPFAM" id="SSF74653">
    <property type="entry name" value="TolA/TonB C-terminal domain"/>
    <property type="match status" value="1"/>
</dbReference>
<keyword evidence="4" id="KW-1003">Cell membrane</keyword>
<feature type="region of interest" description="Disordered" evidence="10">
    <location>
        <begin position="185"/>
        <end position="207"/>
    </location>
</feature>
<accession>A0A2N7U2J7</accession>
<evidence type="ECO:0000256" key="2">
    <source>
        <dbReference type="ARBA" id="ARBA00006555"/>
    </source>
</evidence>
<sequence>MAVSSSAPIRYAPVTQPHRRWLAVAAAILLHLALFGIVSSWQFASAPAERSSLDVVLVTRPADIPVEADAIAEASQLASGEPAGEASAESRAAPLDELPVLDATESLVDPVPPAEPDSTARPEPESAITEDVPAVDETASERQATPEPRDGAPQAAESPAAPSAAVPSASGRDLLAQATSSIREQGMAPGAEGPGDGEPRPAAQRAAEARYIDDWTRRVEDYGNRVHPAPSHLHGRLRIRVVIGRDGQLLRAEVIQSSGHTELDQAALDTVHGAGPYRPFDRGMGELDSLSITRVWRFGQGNHFGVR</sequence>
<dbReference type="InterPro" id="IPR051045">
    <property type="entry name" value="TonB-dependent_transducer"/>
</dbReference>
<dbReference type="AlphaFoldDB" id="A0A2N7U2J7"/>
<dbReference type="GO" id="GO:0031992">
    <property type="term" value="F:energy transducer activity"/>
    <property type="evidence" value="ECO:0007669"/>
    <property type="project" value="TreeGrafter"/>
</dbReference>
<dbReference type="RefSeq" id="WP_102653726.1">
    <property type="nucleotide sequence ID" value="NZ_PNRF01000027.1"/>
</dbReference>
<keyword evidence="9 11" id="KW-0472">Membrane</keyword>
<protein>
    <recommendedName>
        <fullName evidence="12">TonB C-terminal domain-containing protein</fullName>
    </recommendedName>
</protein>
<reference evidence="13 14" key="1">
    <citation type="submission" date="2018-01" db="EMBL/GenBank/DDBJ databases">
        <title>Halomonas endophytica sp. nov., isolated from storage liquid in the stems of Populus euphratica.</title>
        <authorList>
            <person name="Chen C."/>
        </authorList>
    </citation>
    <scope>NUCLEOTIDE SEQUENCE [LARGE SCALE GENOMIC DNA]</scope>
    <source>
        <strain evidence="13 14">MC28</strain>
    </source>
</reference>
<dbReference type="GO" id="GO:0015031">
    <property type="term" value="P:protein transport"/>
    <property type="evidence" value="ECO:0007669"/>
    <property type="project" value="UniProtKB-KW"/>
</dbReference>
<feature type="compositionally biased region" description="Low complexity" evidence="10">
    <location>
        <begin position="152"/>
        <end position="170"/>
    </location>
</feature>
<evidence type="ECO:0000259" key="12">
    <source>
        <dbReference type="Pfam" id="PF03544"/>
    </source>
</evidence>
<evidence type="ECO:0000313" key="14">
    <source>
        <dbReference type="Proteomes" id="UP000235803"/>
    </source>
</evidence>
<keyword evidence="7" id="KW-0653">Protein transport</keyword>
<feature type="domain" description="TonB C-terminal" evidence="12">
    <location>
        <begin position="233"/>
        <end position="298"/>
    </location>
</feature>
<evidence type="ECO:0000256" key="11">
    <source>
        <dbReference type="SAM" id="Phobius"/>
    </source>
</evidence>
<dbReference type="Pfam" id="PF03544">
    <property type="entry name" value="TonB_C"/>
    <property type="match status" value="1"/>
</dbReference>
<dbReference type="EMBL" id="PNRF01000027">
    <property type="protein sequence ID" value="PMR74661.1"/>
    <property type="molecule type" value="Genomic_DNA"/>
</dbReference>
<dbReference type="OrthoDB" id="9803361at2"/>
<evidence type="ECO:0000256" key="1">
    <source>
        <dbReference type="ARBA" id="ARBA00004383"/>
    </source>
</evidence>
<dbReference type="Proteomes" id="UP000235803">
    <property type="component" value="Unassembled WGS sequence"/>
</dbReference>
<comment type="caution">
    <text evidence="13">The sequence shown here is derived from an EMBL/GenBank/DDBJ whole genome shotgun (WGS) entry which is preliminary data.</text>
</comment>
<feature type="region of interest" description="Disordered" evidence="10">
    <location>
        <begin position="107"/>
        <end position="170"/>
    </location>
</feature>